<dbReference type="OrthoDB" id="9814042at2"/>
<dbReference type="Gene3D" id="1.25.40.10">
    <property type="entry name" value="Tetratricopeptide repeat domain"/>
    <property type="match status" value="1"/>
</dbReference>
<dbReference type="InterPro" id="IPR013360">
    <property type="entry name" value="Pilus_4_PilW"/>
</dbReference>
<dbReference type="AlphaFoldDB" id="A0A3E1KC15"/>
<feature type="chain" id="PRO_5017801685" evidence="3">
    <location>
        <begin position="21"/>
        <end position="263"/>
    </location>
</feature>
<evidence type="ECO:0000313" key="4">
    <source>
        <dbReference type="EMBL" id="RFF32221.1"/>
    </source>
</evidence>
<keyword evidence="5" id="KW-1185">Reference proteome</keyword>
<dbReference type="Proteomes" id="UP000260351">
    <property type="component" value="Unassembled WGS sequence"/>
</dbReference>
<name>A0A3E1KC15_9GAMM</name>
<dbReference type="PANTHER" id="PTHR45586">
    <property type="entry name" value="TPR REPEAT-CONTAINING PROTEIN PA4667"/>
    <property type="match status" value="1"/>
</dbReference>
<protein>
    <submittedName>
        <fullName evidence="4">Type IV pilus biogenesis/stability protein PilW</fullName>
    </submittedName>
</protein>
<organism evidence="4 5">
    <name type="scientific">Wenzhouxiangella sediminis</name>
    <dbReference type="NCBI Taxonomy" id="1792836"/>
    <lineage>
        <taxon>Bacteria</taxon>
        <taxon>Pseudomonadati</taxon>
        <taxon>Pseudomonadota</taxon>
        <taxon>Gammaproteobacteria</taxon>
        <taxon>Chromatiales</taxon>
        <taxon>Wenzhouxiangellaceae</taxon>
        <taxon>Wenzhouxiangella</taxon>
    </lineage>
</organism>
<keyword evidence="2" id="KW-0802">TPR repeat</keyword>
<dbReference type="Pfam" id="PF14559">
    <property type="entry name" value="TPR_19"/>
    <property type="match status" value="1"/>
</dbReference>
<accession>A0A3E1KC15</accession>
<keyword evidence="1" id="KW-0677">Repeat</keyword>
<dbReference type="SMART" id="SM00028">
    <property type="entry name" value="TPR"/>
    <property type="match status" value="3"/>
</dbReference>
<dbReference type="RefSeq" id="WP_116649403.1">
    <property type="nucleotide sequence ID" value="NZ_QUZK01000012.1"/>
</dbReference>
<evidence type="ECO:0000256" key="2">
    <source>
        <dbReference type="ARBA" id="ARBA00022803"/>
    </source>
</evidence>
<feature type="signal peptide" evidence="3">
    <location>
        <begin position="1"/>
        <end position="20"/>
    </location>
</feature>
<sequence>MSGLRLFMLPVIVAMLVGCASTSRPEPANTGRTGMDRVSPVRAADVNTRLGVGYFERGDYQVALEKLERAVELDPAHVPAYVTLALIEEQLGRDSRARRYYREAVSLAPEDGATLNGYAAFLCRQGEYREADEIFRRSINDPFYDTKEVVHTNAGSCAIRAGRLDEAERYLRQALEVAPEYPDALFNLARLFLQRDDAFRARAFLQRYEAVTGADPGALLLGYRIEQRLGNEREAARYFRRLEDQFPDSAEARNIRQQTSRDD</sequence>
<keyword evidence="3" id="KW-0732">Signal</keyword>
<evidence type="ECO:0000256" key="1">
    <source>
        <dbReference type="ARBA" id="ARBA00022737"/>
    </source>
</evidence>
<evidence type="ECO:0000256" key="3">
    <source>
        <dbReference type="SAM" id="SignalP"/>
    </source>
</evidence>
<dbReference type="Pfam" id="PF13174">
    <property type="entry name" value="TPR_6"/>
    <property type="match status" value="1"/>
</dbReference>
<proteinExistence type="predicted"/>
<dbReference type="NCBIfam" id="TIGR02521">
    <property type="entry name" value="type_IV_pilW"/>
    <property type="match status" value="1"/>
</dbReference>
<dbReference type="InterPro" id="IPR011990">
    <property type="entry name" value="TPR-like_helical_dom_sf"/>
</dbReference>
<dbReference type="SUPFAM" id="SSF48452">
    <property type="entry name" value="TPR-like"/>
    <property type="match status" value="1"/>
</dbReference>
<dbReference type="EMBL" id="QUZK01000012">
    <property type="protein sequence ID" value="RFF32221.1"/>
    <property type="molecule type" value="Genomic_DNA"/>
</dbReference>
<dbReference type="PANTHER" id="PTHR45586:SF1">
    <property type="entry name" value="LIPOPOLYSACCHARIDE ASSEMBLY PROTEIN B"/>
    <property type="match status" value="1"/>
</dbReference>
<dbReference type="InterPro" id="IPR019734">
    <property type="entry name" value="TPR_rpt"/>
</dbReference>
<reference evidence="4 5" key="1">
    <citation type="submission" date="2018-08" db="EMBL/GenBank/DDBJ databases">
        <title>Wenzhouxiangella salilacus sp. nov., a novel bacterium isolated from a saline lake in Xinjiang Province, China.</title>
        <authorList>
            <person name="Han S."/>
        </authorList>
    </citation>
    <scope>NUCLEOTIDE SEQUENCE [LARGE SCALE GENOMIC DNA]</scope>
    <source>
        <strain evidence="4 5">XDB06</strain>
    </source>
</reference>
<comment type="caution">
    <text evidence="4">The sequence shown here is derived from an EMBL/GenBank/DDBJ whole genome shotgun (WGS) entry which is preliminary data.</text>
</comment>
<dbReference type="Pfam" id="PF13432">
    <property type="entry name" value="TPR_16"/>
    <property type="match status" value="1"/>
</dbReference>
<dbReference type="InterPro" id="IPR051012">
    <property type="entry name" value="CellSynth/LPSAsmb/PSIAsmb"/>
</dbReference>
<gene>
    <name evidence="4" type="primary">pilW</name>
    <name evidence="4" type="ORF">DZC52_01775</name>
</gene>
<evidence type="ECO:0000313" key="5">
    <source>
        <dbReference type="Proteomes" id="UP000260351"/>
    </source>
</evidence>